<dbReference type="RefSeq" id="WP_087462135.1">
    <property type="nucleotide sequence ID" value="NZ_CP021425.1"/>
</dbReference>
<proteinExistence type="inferred from homology"/>
<organism evidence="6 7">
    <name type="scientific">Oleiphilus messinensis</name>
    <dbReference type="NCBI Taxonomy" id="141451"/>
    <lineage>
        <taxon>Bacteria</taxon>
        <taxon>Pseudomonadati</taxon>
        <taxon>Pseudomonadota</taxon>
        <taxon>Gammaproteobacteria</taxon>
        <taxon>Oceanospirillales</taxon>
        <taxon>Oleiphilaceae</taxon>
        <taxon>Oleiphilus</taxon>
    </lineage>
</organism>
<evidence type="ECO:0000256" key="2">
    <source>
        <dbReference type="ARBA" id="ARBA00023015"/>
    </source>
</evidence>
<keyword evidence="2" id="KW-0805">Transcription regulation</keyword>
<keyword evidence="3" id="KW-0238">DNA-binding</keyword>
<dbReference type="GO" id="GO:0043565">
    <property type="term" value="F:sequence-specific DNA binding"/>
    <property type="evidence" value="ECO:0007669"/>
    <property type="project" value="TreeGrafter"/>
</dbReference>
<dbReference type="Proteomes" id="UP000196027">
    <property type="component" value="Chromosome"/>
</dbReference>
<dbReference type="SUPFAM" id="SSF53850">
    <property type="entry name" value="Periplasmic binding protein-like II"/>
    <property type="match status" value="1"/>
</dbReference>
<accession>A0A1Y0I9L9</accession>
<dbReference type="PANTHER" id="PTHR30537:SF35">
    <property type="entry name" value="TRANSCRIPTIONAL REGULATORY PROTEIN"/>
    <property type="match status" value="1"/>
</dbReference>
<dbReference type="GO" id="GO:0003700">
    <property type="term" value="F:DNA-binding transcription factor activity"/>
    <property type="evidence" value="ECO:0007669"/>
    <property type="project" value="InterPro"/>
</dbReference>
<dbReference type="InterPro" id="IPR000847">
    <property type="entry name" value="LysR_HTH_N"/>
</dbReference>
<feature type="domain" description="HTH lysR-type" evidence="5">
    <location>
        <begin position="1"/>
        <end position="59"/>
    </location>
</feature>
<comment type="similarity">
    <text evidence="1">Belongs to the LysR transcriptional regulatory family.</text>
</comment>
<dbReference type="PANTHER" id="PTHR30537">
    <property type="entry name" value="HTH-TYPE TRANSCRIPTIONAL REGULATOR"/>
    <property type="match status" value="1"/>
</dbReference>
<evidence type="ECO:0000256" key="1">
    <source>
        <dbReference type="ARBA" id="ARBA00009437"/>
    </source>
</evidence>
<keyword evidence="7" id="KW-1185">Reference proteome</keyword>
<evidence type="ECO:0000256" key="4">
    <source>
        <dbReference type="ARBA" id="ARBA00023163"/>
    </source>
</evidence>
<evidence type="ECO:0000313" key="6">
    <source>
        <dbReference type="EMBL" id="ARU57217.1"/>
    </source>
</evidence>
<dbReference type="InterPro" id="IPR058163">
    <property type="entry name" value="LysR-type_TF_proteobact-type"/>
</dbReference>
<dbReference type="OrthoDB" id="9815676at2"/>
<sequence length="292" mass="32732">MNKLRAIKLFVRLVDLGSFASVADEINSTSSMVSKEISKLETDIGARLLHRSTRNLQLTSVGRGYLARCREIIAQMEDADAYVQQEQNNLQGLLKINAPMVLGLIDLGKVFADFMQMYPQVTLDIHLGDESLDLVEHGFDLGFRASSRPLDSNYIGKPLKSFTYQVCASPEYLSRHPDIQTERDLIDHNCFIYSYFKGGNEWPINNGIHISGNLKVNSTLFMRDAIEAGLGIGFLPSFVAEQSLQNGTLVEILNATEKPTLTLYALYPNRKFVPPILAKCIEFLGDWFSSRT</sequence>
<dbReference type="InterPro" id="IPR036388">
    <property type="entry name" value="WH-like_DNA-bd_sf"/>
</dbReference>
<keyword evidence="4" id="KW-0804">Transcription</keyword>
<dbReference type="KEGG" id="ome:OLMES_3175"/>
<dbReference type="Pfam" id="PF03466">
    <property type="entry name" value="LysR_substrate"/>
    <property type="match status" value="1"/>
</dbReference>
<gene>
    <name evidence="6" type="ORF">OLMES_3175</name>
</gene>
<dbReference type="Gene3D" id="3.40.190.290">
    <property type="match status" value="1"/>
</dbReference>
<evidence type="ECO:0000313" key="7">
    <source>
        <dbReference type="Proteomes" id="UP000196027"/>
    </source>
</evidence>
<evidence type="ECO:0000259" key="5">
    <source>
        <dbReference type="PROSITE" id="PS50931"/>
    </source>
</evidence>
<dbReference type="CDD" id="cd08422">
    <property type="entry name" value="PBP2_CrgA_like"/>
    <property type="match status" value="1"/>
</dbReference>
<dbReference type="Pfam" id="PF00126">
    <property type="entry name" value="HTH_1"/>
    <property type="match status" value="1"/>
</dbReference>
<dbReference type="GO" id="GO:0006351">
    <property type="term" value="P:DNA-templated transcription"/>
    <property type="evidence" value="ECO:0007669"/>
    <property type="project" value="TreeGrafter"/>
</dbReference>
<reference evidence="6 7" key="1">
    <citation type="submission" date="2017-05" db="EMBL/GenBank/DDBJ databases">
        <title>Genomic insights into alkan degradation activity of Oleiphilus messinensis.</title>
        <authorList>
            <person name="Kozyavkin S.A."/>
            <person name="Slesarev A.I."/>
            <person name="Golyshin P.N."/>
            <person name="Korzhenkov A."/>
            <person name="Golyshina O.N."/>
            <person name="Toshchakov S.V."/>
        </authorList>
    </citation>
    <scope>NUCLEOTIDE SEQUENCE [LARGE SCALE GENOMIC DNA]</scope>
    <source>
        <strain evidence="6 7">ME102</strain>
    </source>
</reference>
<dbReference type="PROSITE" id="PS50931">
    <property type="entry name" value="HTH_LYSR"/>
    <property type="match status" value="1"/>
</dbReference>
<dbReference type="InterPro" id="IPR036390">
    <property type="entry name" value="WH_DNA-bd_sf"/>
</dbReference>
<name>A0A1Y0I9L9_9GAMM</name>
<dbReference type="FunFam" id="1.10.10.10:FF:000001">
    <property type="entry name" value="LysR family transcriptional regulator"/>
    <property type="match status" value="1"/>
</dbReference>
<protein>
    <submittedName>
        <fullName evidence="6">LysR family transcriptional regulator</fullName>
    </submittedName>
</protein>
<dbReference type="InterPro" id="IPR005119">
    <property type="entry name" value="LysR_subst-bd"/>
</dbReference>
<dbReference type="AlphaFoldDB" id="A0A1Y0I9L9"/>
<dbReference type="Gene3D" id="1.10.10.10">
    <property type="entry name" value="Winged helix-like DNA-binding domain superfamily/Winged helix DNA-binding domain"/>
    <property type="match status" value="1"/>
</dbReference>
<dbReference type="EMBL" id="CP021425">
    <property type="protein sequence ID" value="ARU57217.1"/>
    <property type="molecule type" value="Genomic_DNA"/>
</dbReference>
<dbReference type="SUPFAM" id="SSF46785">
    <property type="entry name" value="Winged helix' DNA-binding domain"/>
    <property type="match status" value="1"/>
</dbReference>
<evidence type="ECO:0000256" key="3">
    <source>
        <dbReference type="ARBA" id="ARBA00023125"/>
    </source>
</evidence>